<evidence type="ECO:0000313" key="3">
    <source>
        <dbReference type="EMBL" id="MBC6993105.1"/>
    </source>
</evidence>
<dbReference type="PROSITE" id="PS50213">
    <property type="entry name" value="FAS1"/>
    <property type="match status" value="2"/>
</dbReference>
<dbReference type="Gene3D" id="2.30.180.10">
    <property type="entry name" value="FAS1 domain"/>
    <property type="match status" value="2"/>
</dbReference>
<proteinExistence type="predicted"/>
<dbReference type="SMART" id="SM00554">
    <property type="entry name" value="FAS1"/>
    <property type="match status" value="2"/>
</dbReference>
<dbReference type="GO" id="GO:0005615">
    <property type="term" value="C:extracellular space"/>
    <property type="evidence" value="ECO:0007669"/>
    <property type="project" value="TreeGrafter"/>
</dbReference>
<evidence type="ECO:0000259" key="2">
    <source>
        <dbReference type="PROSITE" id="PS50213"/>
    </source>
</evidence>
<sequence length="311" mass="31972">MFRKPFFYLFVCITFLGISACDDDDDNVIPTTEQTIAQIVAGDAQFSILLEALELADLDATLAGTGPFTVFAPTNAAFTAAGINLSTISQADLREVLLYHVIGGAALQSTDLAEGQTYATTAATTGPGNAQLSVLVERTGNNVTVNGNSNVTQANIVANNGVIHVVNTVLTPLDIVGHAQANSNFTSLVGALGAADGGLVSVLQGDGPFTVFAPLNSAFTAIQSTVDGLTTEQLSKVLLYHVVSGANVRSSTLAVGPVTTANAGTTFQVNSISPPQITDASGNQIDIVLTDVQATNGVIHVVSEVLVPNNL</sequence>
<dbReference type="AlphaFoldDB" id="A0A923PFF9"/>
<dbReference type="Proteomes" id="UP000650081">
    <property type="component" value="Unassembled WGS sequence"/>
</dbReference>
<reference evidence="3" key="1">
    <citation type="submission" date="2020-08" db="EMBL/GenBank/DDBJ databases">
        <title>Lewinella bacteria from marine environments.</title>
        <authorList>
            <person name="Zhong Y."/>
        </authorList>
    </citation>
    <scope>NUCLEOTIDE SEQUENCE</scope>
    <source>
        <strain evidence="3">KCTC 42187</strain>
    </source>
</reference>
<dbReference type="InterPro" id="IPR000782">
    <property type="entry name" value="FAS1_domain"/>
</dbReference>
<feature type="signal peptide" evidence="1">
    <location>
        <begin position="1"/>
        <end position="20"/>
    </location>
</feature>
<dbReference type="PROSITE" id="PS51257">
    <property type="entry name" value="PROKAR_LIPOPROTEIN"/>
    <property type="match status" value="1"/>
</dbReference>
<dbReference type="SUPFAM" id="SSF82153">
    <property type="entry name" value="FAS1 domain"/>
    <property type="match status" value="2"/>
</dbReference>
<dbReference type="Pfam" id="PF02469">
    <property type="entry name" value="Fasciclin"/>
    <property type="match status" value="2"/>
</dbReference>
<dbReference type="PANTHER" id="PTHR10900">
    <property type="entry name" value="PERIOSTIN-RELATED"/>
    <property type="match status" value="1"/>
</dbReference>
<dbReference type="InterPro" id="IPR050904">
    <property type="entry name" value="Adhesion/Biosynth-related"/>
</dbReference>
<evidence type="ECO:0000313" key="4">
    <source>
        <dbReference type="Proteomes" id="UP000650081"/>
    </source>
</evidence>
<dbReference type="FunFam" id="2.30.180.10:FF:000032">
    <property type="entry name" value="Fasciclin domain-containing protein, putative"/>
    <property type="match status" value="2"/>
</dbReference>
<dbReference type="PANTHER" id="PTHR10900:SF77">
    <property type="entry name" value="FI19380P1"/>
    <property type="match status" value="1"/>
</dbReference>
<name>A0A923PFF9_9BACT</name>
<feature type="chain" id="PRO_5037127917" evidence="1">
    <location>
        <begin position="21"/>
        <end position="311"/>
    </location>
</feature>
<protein>
    <submittedName>
        <fullName evidence="3">Fasciclin domain-containing protein</fullName>
    </submittedName>
</protein>
<keyword evidence="1" id="KW-0732">Signal</keyword>
<gene>
    <name evidence="3" type="ORF">H9S92_02935</name>
</gene>
<accession>A0A923PFF9</accession>
<feature type="domain" description="FAS1" evidence="2">
    <location>
        <begin position="172"/>
        <end position="306"/>
    </location>
</feature>
<feature type="domain" description="FAS1" evidence="2">
    <location>
        <begin position="33"/>
        <end position="170"/>
    </location>
</feature>
<keyword evidence="4" id="KW-1185">Reference proteome</keyword>
<comment type="caution">
    <text evidence="3">The sequence shown here is derived from an EMBL/GenBank/DDBJ whole genome shotgun (WGS) entry which is preliminary data.</text>
</comment>
<dbReference type="EMBL" id="JACSIT010000050">
    <property type="protein sequence ID" value="MBC6993105.1"/>
    <property type="molecule type" value="Genomic_DNA"/>
</dbReference>
<organism evidence="3 4">
    <name type="scientific">Neolewinella lacunae</name>
    <dbReference type="NCBI Taxonomy" id="1517758"/>
    <lineage>
        <taxon>Bacteria</taxon>
        <taxon>Pseudomonadati</taxon>
        <taxon>Bacteroidota</taxon>
        <taxon>Saprospiria</taxon>
        <taxon>Saprospirales</taxon>
        <taxon>Lewinellaceae</taxon>
        <taxon>Neolewinella</taxon>
    </lineage>
</organism>
<dbReference type="InterPro" id="IPR036378">
    <property type="entry name" value="FAS1_dom_sf"/>
</dbReference>
<dbReference type="RefSeq" id="WP_187465227.1">
    <property type="nucleotide sequence ID" value="NZ_JACSIT010000050.1"/>
</dbReference>
<evidence type="ECO:0000256" key="1">
    <source>
        <dbReference type="SAM" id="SignalP"/>
    </source>
</evidence>